<dbReference type="PANTHER" id="PTHR47053">
    <property type="entry name" value="MUREIN DD-ENDOPEPTIDASE MEPH-RELATED"/>
    <property type="match status" value="1"/>
</dbReference>
<evidence type="ECO:0000256" key="5">
    <source>
        <dbReference type="SAM" id="SignalP"/>
    </source>
</evidence>
<dbReference type="InterPro" id="IPR051202">
    <property type="entry name" value="Peptidase_C40"/>
</dbReference>
<dbReference type="InterPro" id="IPR000064">
    <property type="entry name" value="NLP_P60_dom"/>
</dbReference>
<accession>A0A5R9G477</accession>
<dbReference type="EMBL" id="VCIW01000010">
    <property type="protein sequence ID" value="TLS51167.1"/>
    <property type="molecule type" value="Genomic_DNA"/>
</dbReference>
<organism evidence="7 8">
    <name type="scientific">Paenibacillus antri</name>
    <dbReference type="NCBI Taxonomy" id="2582848"/>
    <lineage>
        <taxon>Bacteria</taxon>
        <taxon>Bacillati</taxon>
        <taxon>Bacillota</taxon>
        <taxon>Bacilli</taxon>
        <taxon>Bacillales</taxon>
        <taxon>Paenibacillaceae</taxon>
        <taxon>Paenibacillus</taxon>
    </lineage>
</organism>
<dbReference type="AlphaFoldDB" id="A0A5R9G477"/>
<name>A0A5R9G477_9BACL</name>
<evidence type="ECO:0000313" key="7">
    <source>
        <dbReference type="EMBL" id="TLS51167.1"/>
    </source>
</evidence>
<comment type="caution">
    <text evidence="7">The sequence shown here is derived from an EMBL/GenBank/DDBJ whole genome shotgun (WGS) entry which is preliminary data.</text>
</comment>
<evidence type="ECO:0000256" key="4">
    <source>
        <dbReference type="ARBA" id="ARBA00022807"/>
    </source>
</evidence>
<evidence type="ECO:0000256" key="3">
    <source>
        <dbReference type="ARBA" id="ARBA00022801"/>
    </source>
</evidence>
<dbReference type="Pfam" id="PF00877">
    <property type="entry name" value="NLPC_P60"/>
    <property type="match status" value="1"/>
</dbReference>
<evidence type="ECO:0000313" key="8">
    <source>
        <dbReference type="Proteomes" id="UP000309676"/>
    </source>
</evidence>
<keyword evidence="8" id="KW-1185">Reference proteome</keyword>
<dbReference type="RefSeq" id="WP_138195161.1">
    <property type="nucleotide sequence ID" value="NZ_VCIW01000010.1"/>
</dbReference>
<dbReference type="InterPro" id="IPR038765">
    <property type="entry name" value="Papain-like_cys_pep_sf"/>
</dbReference>
<dbReference type="Gene3D" id="3.90.1720.10">
    <property type="entry name" value="endopeptidase domain like (from Nostoc punctiforme)"/>
    <property type="match status" value="1"/>
</dbReference>
<proteinExistence type="inferred from homology"/>
<feature type="chain" id="PRO_5024366796" evidence="5">
    <location>
        <begin position="25"/>
        <end position="153"/>
    </location>
</feature>
<keyword evidence="5" id="KW-0732">Signal</keyword>
<dbReference type="GO" id="GO:0008234">
    <property type="term" value="F:cysteine-type peptidase activity"/>
    <property type="evidence" value="ECO:0007669"/>
    <property type="project" value="UniProtKB-KW"/>
</dbReference>
<dbReference type="SUPFAM" id="SSF54001">
    <property type="entry name" value="Cysteine proteinases"/>
    <property type="match status" value="1"/>
</dbReference>
<sequence>MKRITLLGLMCLLSVMLAVPQASAAASGTRIAATAKTYLGDFKYKFGAEPWNSRYKYSDCSSFVQLVFNKRHGYHLPRTSRSQAKKGKYVSKSNLKKGDLVFFDTNDDGKINHVGIYIGNGDFIHSSPVNRVGKSDLSSGWWKKHYVTARRVL</sequence>
<dbReference type="OrthoDB" id="9813118at2"/>
<evidence type="ECO:0000259" key="6">
    <source>
        <dbReference type="PROSITE" id="PS51935"/>
    </source>
</evidence>
<comment type="similarity">
    <text evidence="1">Belongs to the peptidase C40 family.</text>
</comment>
<gene>
    <name evidence="7" type="ORF">FE782_15635</name>
</gene>
<feature type="domain" description="NlpC/P60" evidence="6">
    <location>
        <begin position="25"/>
        <end position="153"/>
    </location>
</feature>
<keyword evidence="4" id="KW-0788">Thiol protease</keyword>
<evidence type="ECO:0000256" key="2">
    <source>
        <dbReference type="ARBA" id="ARBA00022670"/>
    </source>
</evidence>
<feature type="signal peptide" evidence="5">
    <location>
        <begin position="1"/>
        <end position="24"/>
    </location>
</feature>
<keyword evidence="3" id="KW-0378">Hydrolase</keyword>
<dbReference type="GO" id="GO:0006508">
    <property type="term" value="P:proteolysis"/>
    <property type="evidence" value="ECO:0007669"/>
    <property type="project" value="UniProtKB-KW"/>
</dbReference>
<dbReference type="Proteomes" id="UP000309676">
    <property type="component" value="Unassembled WGS sequence"/>
</dbReference>
<reference evidence="7 8" key="1">
    <citation type="submission" date="2019-05" db="EMBL/GenBank/DDBJ databases">
        <authorList>
            <person name="Narsing Rao M.P."/>
            <person name="Li W.J."/>
        </authorList>
    </citation>
    <scope>NUCLEOTIDE SEQUENCE [LARGE SCALE GENOMIC DNA]</scope>
    <source>
        <strain evidence="7 8">SYSU_K30003</strain>
    </source>
</reference>
<dbReference type="PROSITE" id="PS51935">
    <property type="entry name" value="NLPC_P60"/>
    <property type="match status" value="1"/>
</dbReference>
<evidence type="ECO:0000256" key="1">
    <source>
        <dbReference type="ARBA" id="ARBA00007074"/>
    </source>
</evidence>
<dbReference type="PANTHER" id="PTHR47053:SF1">
    <property type="entry name" value="MUREIN DD-ENDOPEPTIDASE MEPH-RELATED"/>
    <property type="match status" value="1"/>
</dbReference>
<keyword evidence="2" id="KW-0645">Protease</keyword>
<protein>
    <submittedName>
        <fullName evidence="7">NlpC/P60 family protein</fullName>
    </submittedName>
</protein>